<proteinExistence type="inferred from homology"/>
<dbReference type="PANTHER" id="PTHR48081">
    <property type="entry name" value="AB HYDROLASE SUPERFAMILY PROTEIN C4A8.06C"/>
    <property type="match status" value="1"/>
</dbReference>
<dbReference type="PANTHER" id="PTHR48081:SF8">
    <property type="entry name" value="ALPHA_BETA HYDROLASE FOLD-3 DOMAIN-CONTAINING PROTEIN-RELATED"/>
    <property type="match status" value="1"/>
</dbReference>
<organism evidence="4 5">
    <name type="scientific">Saccharomonospora amisosensis</name>
    <dbReference type="NCBI Taxonomy" id="1128677"/>
    <lineage>
        <taxon>Bacteria</taxon>
        <taxon>Bacillati</taxon>
        <taxon>Actinomycetota</taxon>
        <taxon>Actinomycetes</taxon>
        <taxon>Pseudonocardiales</taxon>
        <taxon>Pseudonocardiaceae</taxon>
        <taxon>Saccharomonospora</taxon>
    </lineage>
</organism>
<keyword evidence="2" id="KW-0378">Hydrolase</keyword>
<dbReference type="EMBL" id="JAAOYM010000001">
    <property type="protein sequence ID" value="NIJ11164.1"/>
    <property type="molecule type" value="Genomic_DNA"/>
</dbReference>
<dbReference type="Pfam" id="PF07859">
    <property type="entry name" value="Abhydrolase_3"/>
    <property type="match status" value="1"/>
</dbReference>
<comment type="similarity">
    <text evidence="1">Belongs to the 'GDXG' lipolytic enzyme family.</text>
</comment>
<comment type="caution">
    <text evidence="4">The sequence shown here is derived from an EMBL/GenBank/DDBJ whole genome shotgun (WGS) entry which is preliminary data.</text>
</comment>
<dbReference type="InterPro" id="IPR013094">
    <property type="entry name" value="AB_hydrolase_3"/>
</dbReference>
<dbReference type="AlphaFoldDB" id="A0A7X5UNB7"/>
<evidence type="ECO:0000313" key="5">
    <source>
        <dbReference type="Proteomes" id="UP000545493"/>
    </source>
</evidence>
<dbReference type="SUPFAM" id="SSF53474">
    <property type="entry name" value="alpha/beta-Hydrolases"/>
    <property type="match status" value="1"/>
</dbReference>
<protein>
    <submittedName>
        <fullName evidence="4">Acetyl esterase/lipase</fullName>
    </submittedName>
</protein>
<evidence type="ECO:0000256" key="1">
    <source>
        <dbReference type="ARBA" id="ARBA00010515"/>
    </source>
</evidence>
<dbReference type="GO" id="GO:0016787">
    <property type="term" value="F:hydrolase activity"/>
    <property type="evidence" value="ECO:0007669"/>
    <property type="project" value="UniProtKB-KW"/>
</dbReference>
<dbReference type="Proteomes" id="UP000545493">
    <property type="component" value="Unassembled WGS sequence"/>
</dbReference>
<evidence type="ECO:0000259" key="3">
    <source>
        <dbReference type="Pfam" id="PF07859"/>
    </source>
</evidence>
<dbReference type="RefSeq" id="WP_167168101.1">
    <property type="nucleotide sequence ID" value="NZ_JAAOYM010000001.1"/>
</dbReference>
<name>A0A7X5UNB7_9PSEU</name>
<feature type="domain" description="Alpha/beta hydrolase fold-3" evidence="3">
    <location>
        <begin position="73"/>
        <end position="272"/>
    </location>
</feature>
<evidence type="ECO:0000256" key="2">
    <source>
        <dbReference type="ARBA" id="ARBA00022801"/>
    </source>
</evidence>
<dbReference type="InterPro" id="IPR050300">
    <property type="entry name" value="GDXG_lipolytic_enzyme"/>
</dbReference>
<reference evidence="4 5" key="1">
    <citation type="submission" date="2020-03" db="EMBL/GenBank/DDBJ databases">
        <title>Sequencing the genomes of 1000 actinobacteria strains.</title>
        <authorList>
            <person name="Klenk H.-P."/>
        </authorList>
    </citation>
    <scope>NUCLEOTIDE SEQUENCE [LARGE SCALE GENOMIC DNA]</scope>
    <source>
        <strain evidence="4 5">DSM 45685</strain>
    </source>
</reference>
<dbReference type="InterPro" id="IPR002168">
    <property type="entry name" value="Lipase_GDXG_HIS_AS"/>
</dbReference>
<gene>
    <name evidence="4" type="ORF">FHU38_001508</name>
</gene>
<dbReference type="InterPro" id="IPR029058">
    <property type="entry name" value="AB_hydrolase_fold"/>
</dbReference>
<dbReference type="Gene3D" id="3.40.50.1820">
    <property type="entry name" value="alpha/beta hydrolase"/>
    <property type="match status" value="1"/>
</dbReference>
<evidence type="ECO:0000313" key="4">
    <source>
        <dbReference type="EMBL" id="NIJ11164.1"/>
    </source>
</evidence>
<keyword evidence="5" id="KW-1185">Reference proteome</keyword>
<dbReference type="PROSITE" id="PS01173">
    <property type="entry name" value="LIPASE_GDXG_HIS"/>
    <property type="match status" value="1"/>
</dbReference>
<accession>A0A7X5UNB7</accession>
<sequence>MTDRMEAILAELKAMLDNPPTTVEGFRDGWASLMDKVMSGLEPVPDVRRLAVDAGGVDGAWFEPADPVPGRTVVFLHGGGYAFGSTDTHRDFIARIAVACRARVLALDYGLAPERPYPAGVDDVTKAYRWLLSEGQNPAAVAIVGDSAGGGMTLAALVRLRDMGVPLPAAAATVSAWLDFEASGDSMETCADVDPFINREVVLMVAQMYLQGTSAKDASPLYADLRDLPPLLLIAGGNEVLVDDTRRFAAAARQQGVPVQLEVYDGLYHDFPLFEPTTADGKDAISRIAGFLGTHCGDLAGSS</sequence>